<evidence type="ECO:0000256" key="1">
    <source>
        <dbReference type="ARBA" id="ARBA00023015"/>
    </source>
</evidence>
<dbReference type="RefSeq" id="WP_134121284.1">
    <property type="nucleotide sequence ID" value="NZ_SODF01000002.1"/>
</dbReference>
<keyword evidence="1" id="KW-0805">Transcription regulation</keyword>
<evidence type="ECO:0000313" key="6">
    <source>
        <dbReference type="EMBL" id="TDW18280.1"/>
    </source>
</evidence>
<dbReference type="EMBL" id="SODF01000002">
    <property type="protein sequence ID" value="TDW18280.1"/>
    <property type="molecule type" value="Genomic_DNA"/>
</dbReference>
<dbReference type="Proteomes" id="UP000295447">
    <property type="component" value="Unassembled WGS sequence"/>
</dbReference>
<protein>
    <submittedName>
        <fullName evidence="6">TetR family transcriptional regulator</fullName>
    </submittedName>
</protein>
<name>A0A4R7ZS62_9ACTN</name>
<proteinExistence type="predicted"/>
<dbReference type="GO" id="GO:0003700">
    <property type="term" value="F:DNA-binding transcription factor activity"/>
    <property type="evidence" value="ECO:0007669"/>
    <property type="project" value="TreeGrafter"/>
</dbReference>
<dbReference type="Gene3D" id="1.10.357.10">
    <property type="entry name" value="Tetracycline Repressor, domain 2"/>
    <property type="match status" value="1"/>
</dbReference>
<dbReference type="SUPFAM" id="SSF48498">
    <property type="entry name" value="Tetracyclin repressor-like, C-terminal domain"/>
    <property type="match status" value="1"/>
</dbReference>
<dbReference type="Pfam" id="PF21597">
    <property type="entry name" value="TetR_C_43"/>
    <property type="match status" value="1"/>
</dbReference>
<evidence type="ECO:0000313" key="7">
    <source>
        <dbReference type="Proteomes" id="UP000295447"/>
    </source>
</evidence>
<dbReference type="InterPro" id="IPR001647">
    <property type="entry name" value="HTH_TetR"/>
</dbReference>
<dbReference type="PROSITE" id="PS50977">
    <property type="entry name" value="HTH_TETR_2"/>
    <property type="match status" value="1"/>
</dbReference>
<organism evidence="6 7">
    <name type="scientific">Kribbella kalugense</name>
    <dbReference type="NCBI Taxonomy" id="2512221"/>
    <lineage>
        <taxon>Bacteria</taxon>
        <taxon>Bacillati</taxon>
        <taxon>Actinomycetota</taxon>
        <taxon>Actinomycetes</taxon>
        <taxon>Propionibacteriales</taxon>
        <taxon>Kribbellaceae</taxon>
        <taxon>Kribbella</taxon>
    </lineage>
</organism>
<gene>
    <name evidence="6" type="ORF">EV650_4864</name>
</gene>
<evidence type="ECO:0000259" key="5">
    <source>
        <dbReference type="PROSITE" id="PS50977"/>
    </source>
</evidence>
<dbReference type="InterPro" id="IPR050109">
    <property type="entry name" value="HTH-type_TetR-like_transc_reg"/>
</dbReference>
<evidence type="ECO:0000256" key="3">
    <source>
        <dbReference type="ARBA" id="ARBA00023163"/>
    </source>
</evidence>
<dbReference type="AlphaFoldDB" id="A0A4R7ZS62"/>
<feature type="domain" description="HTH tetR-type" evidence="5">
    <location>
        <begin position="11"/>
        <end position="70"/>
    </location>
</feature>
<dbReference type="PANTHER" id="PTHR30055">
    <property type="entry name" value="HTH-TYPE TRANSCRIPTIONAL REGULATOR RUTR"/>
    <property type="match status" value="1"/>
</dbReference>
<reference evidence="6 7" key="1">
    <citation type="submission" date="2019-03" db="EMBL/GenBank/DDBJ databases">
        <title>Genomic Encyclopedia of Type Strains, Phase III (KMG-III): the genomes of soil and plant-associated and newly described type strains.</title>
        <authorList>
            <person name="Whitman W."/>
        </authorList>
    </citation>
    <scope>NUCLEOTIDE SEQUENCE [LARGE SCALE GENOMIC DNA]</scope>
    <source>
        <strain evidence="6 7">VKM Ac-2570</strain>
    </source>
</reference>
<dbReference type="Pfam" id="PF00440">
    <property type="entry name" value="TetR_N"/>
    <property type="match status" value="1"/>
</dbReference>
<accession>A0A4R7ZS62</accession>
<dbReference type="PRINTS" id="PR00455">
    <property type="entry name" value="HTHTETR"/>
</dbReference>
<sequence>MSPRAPRADALRNRARILAAARDAFARDGLDVPLDTVAERAGVGAGTVHRHFPTKEALVGAVIADRLEQLADRATLLGEQPEDFFAFLGELVESGRDNLALSAALGGTLGADGAAFAERLSSAFASLLAKAQSSGVVRQDVTAAEIHAILAGVLATESRLPPKRRGLGLEIAIAGLRASRPSR</sequence>
<dbReference type="GO" id="GO:0000976">
    <property type="term" value="F:transcription cis-regulatory region binding"/>
    <property type="evidence" value="ECO:0007669"/>
    <property type="project" value="TreeGrafter"/>
</dbReference>
<feature type="DNA-binding region" description="H-T-H motif" evidence="4">
    <location>
        <begin position="33"/>
        <end position="52"/>
    </location>
</feature>
<dbReference type="SUPFAM" id="SSF46689">
    <property type="entry name" value="Homeodomain-like"/>
    <property type="match status" value="1"/>
</dbReference>
<keyword evidence="3" id="KW-0804">Transcription</keyword>
<evidence type="ECO:0000256" key="4">
    <source>
        <dbReference type="PROSITE-ProRule" id="PRU00335"/>
    </source>
</evidence>
<dbReference type="InterPro" id="IPR049445">
    <property type="entry name" value="TetR_SbtR-like_C"/>
</dbReference>
<keyword evidence="2 4" id="KW-0238">DNA-binding</keyword>
<evidence type="ECO:0000256" key="2">
    <source>
        <dbReference type="ARBA" id="ARBA00023125"/>
    </source>
</evidence>
<dbReference type="InterPro" id="IPR009057">
    <property type="entry name" value="Homeodomain-like_sf"/>
</dbReference>
<dbReference type="InterPro" id="IPR036271">
    <property type="entry name" value="Tet_transcr_reg_TetR-rel_C_sf"/>
</dbReference>
<dbReference type="OrthoDB" id="3382616at2"/>
<dbReference type="PANTHER" id="PTHR30055:SF234">
    <property type="entry name" value="HTH-TYPE TRANSCRIPTIONAL REGULATOR BETI"/>
    <property type="match status" value="1"/>
</dbReference>
<keyword evidence="7" id="KW-1185">Reference proteome</keyword>
<comment type="caution">
    <text evidence="6">The sequence shown here is derived from an EMBL/GenBank/DDBJ whole genome shotgun (WGS) entry which is preliminary data.</text>
</comment>